<keyword evidence="5" id="KW-0732">Signal</keyword>
<feature type="domain" description="Thioredoxin" evidence="15">
    <location>
        <begin position="430"/>
        <end position="571"/>
    </location>
</feature>
<evidence type="ECO:0000256" key="12">
    <source>
        <dbReference type="RuleBase" id="RU004208"/>
    </source>
</evidence>
<comment type="catalytic activity">
    <reaction evidence="1 13">
        <text>Catalyzes the rearrangement of -S-S- bonds in proteins.</text>
        <dbReference type="EC" id="5.3.4.1"/>
    </reaction>
</comment>
<proteinExistence type="inferred from homology"/>
<evidence type="ECO:0000313" key="16">
    <source>
        <dbReference type="EnsemblMetazoa" id="ACHR001880-PA"/>
    </source>
</evidence>
<feature type="disulfide bond" description="Redox-active" evidence="11">
    <location>
        <begin position="494"/>
        <end position="497"/>
    </location>
</feature>
<dbReference type="AlphaFoldDB" id="A0A182JTP8"/>
<evidence type="ECO:0000256" key="7">
    <source>
        <dbReference type="ARBA" id="ARBA00022824"/>
    </source>
</evidence>
<dbReference type="GO" id="GO:0006457">
    <property type="term" value="P:protein folding"/>
    <property type="evidence" value="ECO:0007669"/>
    <property type="project" value="TreeGrafter"/>
</dbReference>
<feature type="disulfide bond" description="Redox-active" evidence="11">
    <location>
        <begin position="167"/>
        <end position="170"/>
    </location>
</feature>
<dbReference type="GO" id="GO:0003756">
    <property type="term" value="F:protein disulfide isomerase activity"/>
    <property type="evidence" value="ECO:0007669"/>
    <property type="project" value="UniProtKB-EC"/>
</dbReference>
<dbReference type="EnsemblMetazoa" id="ACHR001880-RA">
    <property type="protein sequence ID" value="ACHR001880-PA"/>
    <property type="gene ID" value="ACHR001880"/>
</dbReference>
<evidence type="ECO:0000256" key="8">
    <source>
        <dbReference type="ARBA" id="ARBA00023157"/>
    </source>
</evidence>
<dbReference type="InterPro" id="IPR036249">
    <property type="entry name" value="Thioredoxin-like_sf"/>
</dbReference>
<dbReference type="NCBIfam" id="TIGR01126">
    <property type="entry name" value="pdi_dom"/>
    <property type="match status" value="1"/>
</dbReference>
<evidence type="ECO:0000256" key="11">
    <source>
        <dbReference type="PIRSR" id="PIRSR605792-51"/>
    </source>
</evidence>
<keyword evidence="10 11" id="KW-0676">Redox-active center</keyword>
<dbReference type="PANTHER" id="PTHR18929:SF240">
    <property type="entry name" value="PROTEIN DISULFIDE-ISOMERASE"/>
    <property type="match status" value="1"/>
</dbReference>
<dbReference type="PROSITE" id="PS00194">
    <property type="entry name" value="THIOREDOXIN_1"/>
    <property type="match status" value="2"/>
</dbReference>
<keyword evidence="17" id="KW-1185">Reference proteome</keyword>
<dbReference type="GO" id="GO:0005788">
    <property type="term" value="C:endoplasmic reticulum lumen"/>
    <property type="evidence" value="ECO:0007669"/>
    <property type="project" value="UniProtKB-SubCell"/>
</dbReference>
<reference evidence="16" key="2">
    <citation type="submission" date="2020-05" db="UniProtKB">
        <authorList>
            <consortium name="EnsemblMetazoa"/>
        </authorList>
    </citation>
    <scope>IDENTIFICATION</scope>
    <source>
        <strain evidence="16">ACHKN1017</strain>
    </source>
</reference>
<protein>
    <recommendedName>
        <fullName evidence="4 13">Protein disulfide-isomerase</fullName>
        <ecNumber evidence="4 13">5.3.4.1</ecNumber>
    </recommendedName>
</protein>
<dbReference type="Proteomes" id="UP000075881">
    <property type="component" value="Unassembled WGS sequence"/>
</dbReference>
<organism evidence="16 17">
    <name type="scientific">Anopheles christyi</name>
    <dbReference type="NCBI Taxonomy" id="43041"/>
    <lineage>
        <taxon>Eukaryota</taxon>
        <taxon>Metazoa</taxon>
        <taxon>Ecdysozoa</taxon>
        <taxon>Arthropoda</taxon>
        <taxon>Hexapoda</taxon>
        <taxon>Insecta</taxon>
        <taxon>Pterygota</taxon>
        <taxon>Neoptera</taxon>
        <taxon>Endopterygota</taxon>
        <taxon>Diptera</taxon>
        <taxon>Nematocera</taxon>
        <taxon>Culicoidea</taxon>
        <taxon>Culicidae</taxon>
        <taxon>Anophelinae</taxon>
        <taxon>Anopheles</taxon>
    </lineage>
</organism>
<evidence type="ECO:0000313" key="17">
    <source>
        <dbReference type="Proteomes" id="UP000075881"/>
    </source>
</evidence>
<evidence type="ECO:0000256" key="3">
    <source>
        <dbReference type="ARBA" id="ARBA00006347"/>
    </source>
</evidence>
<dbReference type="FunFam" id="3.40.30.10:FF:000042">
    <property type="entry name" value="protein disulfide-isomerase A2"/>
    <property type="match status" value="1"/>
</dbReference>
<dbReference type="EC" id="5.3.4.1" evidence="4 13"/>
<dbReference type="CDD" id="cd02982">
    <property type="entry name" value="PDI_b'_family"/>
    <property type="match status" value="1"/>
</dbReference>
<evidence type="ECO:0000256" key="14">
    <source>
        <dbReference type="SAM" id="MobiDB-lite"/>
    </source>
</evidence>
<sequence>MSLTVSANSSDPTPTPSVPRIPRIPASLAWRQWLKALPFSTELPLINFSSAGSVDPTLETVVPRSSVICEANSTFTLVLSLSSTRVQFSCVQFLEATRAAFSNIFQPYRVTMRLLSVFGLVLAFATVALAEEEVKSEDGVLVLTKDNFDSVIANNEFVLVEFYAPWCGHCKALAPEYAKAAKVLADKESKIKLAKVDATVEPELAENGSHVDYTGGREQDTIVSWLEKKTGPAAKELETVEAAEEFLKENNVAVVGFFKDRESKEAKAFMSTAVAVDDYPFGVTSSEDVYAKYEAKCGSVILFKHFDEGKATFEGEATEEALKKFVTAQALPLIVDFSHETAQKIFGGEIKSHLLFFISKEAGHLKEFVEPAKEVAKKFREQILFVTIDADQEDHTRILEFFGMKKDEVPSLRIIRLEEDMAKYKPPTNDLSADKILEFVQSFLDGKVKQHLLSQDLPEDWDKEPVKVLVATKFDEVAFDKTKDVLVEFYAPWCGHCKQLVPIYDKLGEKYKDSDSVVIAKIDATANELEHTKISSFPTIYLYRKGDNEKVEFKGERTLEGFVKFLEGEKDEQPEEEEKEDKQAKDEL</sequence>
<dbReference type="PRINTS" id="PR00421">
    <property type="entry name" value="THIOREDOXIN"/>
</dbReference>
<dbReference type="InterPro" id="IPR017937">
    <property type="entry name" value="Thioredoxin_CS"/>
</dbReference>
<dbReference type="Pfam" id="PF13848">
    <property type="entry name" value="Thioredoxin_6"/>
    <property type="match status" value="1"/>
</dbReference>
<dbReference type="CDD" id="cd02981">
    <property type="entry name" value="PDI_b_family"/>
    <property type="match status" value="1"/>
</dbReference>
<dbReference type="InterPro" id="IPR013766">
    <property type="entry name" value="Thioredoxin_domain"/>
</dbReference>
<name>A0A182JTP8_9DIPT</name>
<evidence type="ECO:0000256" key="13">
    <source>
        <dbReference type="RuleBase" id="RU361130"/>
    </source>
</evidence>
<dbReference type="FunFam" id="3.40.30.10:FF:000030">
    <property type="entry name" value="Protein disulfide-isomerase"/>
    <property type="match status" value="1"/>
</dbReference>
<reference evidence="17" key="1">
    <citation type="submission" date="2013-03" db="EMBL/GenBank/DDBJ databases">
        <title>The Genome Sequence of Anopheles christyi ACHKN1017.</title>
        <authorList>
            <consortium name="The Broad Institute Genomics Platform"/>
            <person name="Neafsey D.E."/>
            <person name="Besansky N."/>
            <person name="Walker B."/>
            <person name="Young S.K."/>
            <person name="Zeng Q."/>
            <person name="Gargeya S."/>
            <person name="Fitzgerald M."/>
            <person name="Haas B."/>
            <person name="Abouelleil A."/>
            <person name="Allen A.W."/>
            <person name="Alvarado L."/>
            <person name="Arachchi H.M."/>
            <person name="Berlin A.M."/>
            <person name="Chapman S.B."/>
            <person name="Gainer-Dewar J."/>
            <person name="Goldberg J."/>
            <person name="Griggs A."/>
            <person name="Gujja S."/>
            <person name="Hansen M."/>
            <person name="Howarth C."/>
            <person name="Imamovic A."/>
            <person name="Ireland A."/>
            <person name="Larimer J."/>
            <person name="McCowan C."/>
            <person name="Murphy C."/>
            <person name="Pearson M."/>
            <person name="Poon T.W."/>
            <person name="Priest M."/>
            <person name="Roberts A."/>
            <person name="Saif S."/>
            <person name="Shea T."/>
            <person name="Sisk P."/>
            <person name="Sykes S."/>
            <person name="Wortman J."/>
            <person name="Nusbaum C."/>
            <person name="Birren B."/>
        </authorList>
    </citation>
    <scope>NUCLEOTIDE SEQUENCE [LARGE SCALE GENOMIC DNA]</scope>
    <source>
        <strain evidence="17">ACHKN1017</strain>
    </source>
</reference>
<keyword evidence="6" id="KW-0677">Repeat</keyword>
<dbReference type="SUPFAM" id="SSF52833">
    <property type="entry name" value="Thioredoxin-like"/>
    <property type="match status" value="4"/>
</dbReference>
<feature type="domain" description="Thioredoxin" evidence="15">
    <location>
        <begin position="123"/>
        <end position="248"/>
    </location>
</feature>
<evidence type="ECO:0000256" key="10">
    <source>
        <dbReference type="ARBA" id="ARBA00023284"/>
    </source>
</evidence>
<evidence type="ECO:0000256" key="5">
    <source>
        <dbReference type="ARBA" id="ARBA00022729"/>
    </source>
</evidence>
<accession>A0A182JTP8</accession>
<dbReference type="FunFam" id="3.40.30.10:FF:000027">
    <property type="entry name" value="protein disulfide-isomerase A2"/>
    <property type="match status" value="1"/>
</dbReference>
<evidence type="ECO:0000256" key="9">
    <source>
        <dbReference type="ARBA" id="ARBA00023235"/>
    </source>
</evidence>
<keyword evidence="9 13" id="KW-0413">Isomerase</keyword>
<evidence type="ECO:0000259" key="15">
    <source>
        <dbReference type="PROSITE" id="PS51352"/>
    </source>
</evidence>
<dbReference type="STRING" id="43041.A0A182JTP8"/>
<evidence type="ECO:0000256" key="2">
    <source>
        <dbReference type="ARBA" id="ARBA00004319"/>
    </source>
</evidence>
<dbReference type="Pfam" id="PF00085">
    <property type="entry name" value="Thioredoxin"/>
    <property type="match status" value="2"/>
</dbReference>
<dbReference type="PANTHER" id="PTHR18929">
    <property type="entry name" value="PROTEIN DISULFIDE ISOMERASE"/>
    <property type="match status" value="1"/>
</dbReference>
<dbReference type="InterPro" id="IPR005788">
    <property type="entry name" value="PDI_thioredoxin-like_dom"/>
</dbReference>
<dbReference type="InterPro" id="IPR005792">
    <property type="entry name" value="Prot_disulphide_isomerase"/>
</dbReference>
<evidence type="ECO:0000256" key="4">
    <source>
        <dbReference type="ARBA" id="ARBA00012723"/>
    </source>
</evidence>
<dbReference type="Gene3D" id="3.40.30.10">
    <property type="entry name" value="Glutaredoxin"/>
    <property type="match status" value="4"/>
</dbReference>
<comment type="subcellular location">
    <subcellularLocation>
        <location evidence="2">Endoplasmic reticulum lumen</location>
    </subcellularLocation>
</comment>
<dbReference type="NCBIfam" id="TIGR01130">
    <property type="entry name" value="ER_PDI_fam"/>
    <property type="match status" value="1"/>
</dbReference>
<keyword evidence="8 11" id="KW-1015">Disulfide bond</keyword>
<comment type="similarity">
    <text evidence="3 12">Belongs to the protein disulfide isomerase family.</text>
</comment>
<dbReference type="GO" id="GO:0034976">
    <property type="term" value="P:response to endoplasmic reticulum stress"/>
    <property type="evidence" value="ECO:0007669"/>
    <property type="project" value="TreeGrafter"/>
</dbReference>
<dbReference type="CDD" id="cd02995">
    <property type="entry name" value="PDI_a_PDI_a'_C"/>
    <property type="match status" value="1"/>
</dbReference>
<evidence type="ECO:0000256" key="6">
    <source>
        <dbReference type="ARBA" id="ARBA00022737"/>
    </source>
</evidence>
<dbReference type="VEuPathDB" id="VectorBase:ACHR001880"/>
<feature type="compositionally biased region" description="Acidic residues" evidence="14">
    <location>
        <begin position="569"/>
        <end position="579"/>
    </location>
</feature>
<feature type="region of interest" description="Disordered" evidence="14">
    <location>
        <begin position="567"/>
        <end position="588"/>
    </location>
</feature>
<keyword evidence="7" id="KW-0256">Endoplasmic reticulum</keyword>
<evidence type="ECO:0000256" key="1">
    <source>
        <dbReference type="ARBA" id="ARBA00001182"/>
    </source>
</evidence>
<dbReference type="CDD" id="cd02961">
    <property type="entry name" value="PDI_a_family"/>
    <property type="match status" value="1"/>
</dbReference>
<dbReference type="PROSITE" id="PS51352">
    <property type="entry name" value="THIOREDOXIN_2"/>
    <property type="match status" value="2"/>
</dbReference>